<proteinExistence type="predicted"/>
<reference evidence="1 2" key="1">
    <citation type="journal article" date="2010" name="J. Bacteriol.">
        <title>Genome sequence of Lentisphaera araneosa HTCC2155T, the type species of the order Lentisphaerales in the phylum Lentisphaerae.</title>
        <authorList>
            <person name="Thrash J.C."/>
            <person name="Cho J.C."/>
            <person name="Vergin K.L."/>
            <person name="Morris R.M."/>
            <person name="Giovannoni S.J."/>
        </authorList>
    </citation>
    <scope>NUCLEOTIDE SEQUENCE [LARGE SCALE GENOMIC DNA]</scope>
    <source>
        <strain evidence="1 2">HTCC2155</strain>
    </source>
</reference>
<name>A6DG14_9BACT</name>
<dbReference type="Proteomes" id="UP000004947">
    <property type="component" value="Unassembled WGS sequence"/>
</dbReference>
<organism evidence="1 2">
    <name type="scientific">Lentisphaera araneosa HTCC2155</name>
    <dbReference type="NCBI Taxonomy" id="313628"/>
    <lineage>
        <taxon>Bacteria</taxon>
        <taxon>Pseudomonadati</taxon>
        <taxon>Lentisphaerota</taxon>
        <taxon>Lentisphaeria</taxon>
        <taxon>Lentisphaerales</taxon>
        <taxon>Lentisphaeraceae</taxon>
        <taxon>Lentisphaera</taxon>
    </lineage>
</organism>
<keyword evidence="2" id="KW-1185">Reference proteome</keyword>
<protein>
    <submittedName>
        <fullName evidence="1">Uncharacterized protein</fullName>
    </submittedName>
</protein>
<dbReference type="EMBL" id="ABCK01000001">
    <property type="protein sequence ID" value="EDM29744.1"/>
    <property type="molecule type" value="Genomic_DNA"/>
</dbReference>
<evidence type="ECO:0000313" key="2">
    <source>
        <dbReference type="Proteomes" id="UP000004947"/>
    </source>
</evidence>
<sequence>MFFTATREDAEIQTREVSLENQESYKGFYMASPTIFLQI</sequence>
<comment type="caution">
    <text evidence="1">The sequence shown here is derived from an EMBL/GenBank/DDBJ whole genome shotgun (WGS) entry which is preliminary data.</text>
</comment>
<gene>
    <name evidence="1" type="ORF">LNTAR_18378</name>
</gene>
<evidence type="ECO:0000313" key="1">
    <source>
        <dbReference type="EMBL" id="EDM29744.1"/>
    </source>
</evidence>
<dbReference type="AlphaFoldDB" id="A6DG14"/>
<accession>A6DG14</accession>